<dbReference type="Proteomes" id="UP000031737">
    <property type="component" value="Unassembled WGS sequence"/>
</dbReference>
<evidence type="ECO:0000313" key="3">
    <source>
        <dbReference type="EMBL" id="ESL08069.1"/>
    </source>
</evidence>
<organism evidence="3 4">
    <name type="scientific">Trypanosoma rangeli SC58</name>
    <dbReference type="NCBI Taxonomy" id="429131"/>
    <lineage>
        <taxon>Eukaryota</taxon>
        <taxon>Discoba</taxon>
        <taxon>Euglenozoa</taxon>
        <taxon>Kinetoplastea</taxon>
        <taxon>Metakinetoplastina</taxon>
        <taxon>Trypanosomatida</taxon>
        <taxon>Trypanosomatidae</taxon>
        <taxon>Trypanosoma</taxon>
        <taxon>Herpetosoma</taxon>
    </lineage>
</organism>
<feature type="region of interest" description="Disordered" evidence="2">
    <location>
        <begin position="288"/>
        <end position="308"/>
    </location>
</feature>
<feature type="compositionally biased region" description="Basic and acidic residues" evidence="2">
    <location>
        <begin position="439"/>
        <end position="450"/>
    </location>
</feature>
<evidence type="ECO:0000256" key="2">
    <source>
        <dbReference type="SAM" id="MobiDB-lite"/>
    </source>
</evidence>
<feature type="region of interest" description="Disordered" evidence="2">
    <location>
        <begin position="420"/>
        <end position="527"/>
    </location>
</feature>
<evidence type="ECO:0000256" key="1">
    <source>
        <dbReference type="SAM" id="Coils"/>
    </source>
</evidence>
<protein>
    <submittedName>
        <fullName evidence="3">Uncharacterized protein</fullName>
    </submittedName>
</protein>
<evidence type="ECO:0000313" key="4">
    <source>
        <dbReference type="Proteomes" id="UP000031737"/>
    </source>
</evidence>
<gene>
    <name evidence="3" type="ORF">TRSC58_04236</name>
</gene>
<comment type="caution">
    <text evidence="3">The sequence shown here is derived from an EMBL/GenBank/DDBJ whole genome shotgun (WGS) entry which is preliminary data.</text>
</comment>
<reference evidence="3 4" key="1">
    <citation type="submission" date="2013-07" db="EMBL/GenBank/DDBJ databases">
        <authorList>
            <person name="Stoco P.H."/>
            <person name="Wagner G."/>
            <person name="Gerber A."/>
            <person name="Zaha A."/>
            <person name="Thompson C."/>
            <person name="Bartholomeu D.C."/>
            <person name="Luckemeyer D.D."/>
            <person name="Bahia D."/>
            <person name="Loreto E."/>
            <person name="Prestes E.B."/>
            <person name="Lima F.M."/>
            <person name="Rodrigues-Luiz G."/>
            <person name="Vallejo G.A."/>
            <person name="Filho J.F."/>
            <person name="Monteiro K.M."/>
            <person name="Tyler K.M."/>
            <person name="de Almeida L.G."/>
            <person name="Ortiz M.F."/>
            <person name="Siervo M.A."/>
            <person name="de Moraes M.H."/>
            <person name="Cunha O.L."/>
            <person name="Mendonca-Neto R."/>
            <person name="Silva R."/>
            <person name="Teixeira S.M."/>
            <person name="Murta S.M."/>
            <person name="Sincero T.C."/>
            <person name="Mendes T.A."/>
            <person name="Urmenyi T.P."/>
            <person name="Silva V.G."/>
            <person name="da Rocha W.D."/>
            <person name="Andersson B."/>
            <person name="Romanha A.J."/>
            <person name="Steindel M."/>
            <person name="de Vasconcelos A.T."/>
            <person name="Grisard E.C."/>
        </authorList>
    </citation>
    <scope>NUCLEOTIDE SEQUENCE [LARGE SCALE GENOMIC DNA]</scope>
    <source>
        <strain evidence="3 4">SC58</strain>
    </source>
</reference>
<dbReference type="VEuPathDB" id="TriTrypDB:TRSC58_04236"/>
<keyword evidence="4" id="KW-1185">Reference proteome</keyword>
<dbReference type="OrthoDB" id="242004at2759"/>
<feature type="region of interest" description="Disordered" evidence="2">
    <location>
        <begin position="1"/>
        <end position="38"/>
    </location>
</feature>
<sequence>MEATDRTTARESPSSMQLGSIPHASPLTDRLLASPVGDGLKLPAVDQKVSSEGWGRGGRLRHNKTRPNAFQEGEVALLFLDDGAEGKRNVTMKDFEDHLSDARWQAFSKTPSERRARGPAATFATPLSLRPQSITSQHMRQTSPNGTPRMDNATPGVDFLVACSDACRSSGQQRGRRVVKNVMEYDPKSYSELLPATLKMRKVRNVESGAVPSAAISEMFAKRDARNTNRKASSMDNKKAQRVPLLELQEFVGTMNQLQERGRHMRRRWRRYMPCVTALSGGVVRMLSEDDDDTSSEGLQDHDSDGEFNVTLSKRQQPKTDVTRASIFSWQEEIKTLQQRGGKTRGAVLLRSELKKSQREVAKARQSVTRASVQMIHSEPTRYKDADEEEQGELWEGPRHSSLEDISWRAENEVSQRVAAISSDVSPAPEASKGAGDSGKTHRDKEKNQDHTTVAGRISPQLGSLLHRGKGTTVYGLGLGRRRGSRKTQLPHLRAKSSLSSLPHAPGLPFAMGTSSPWPSDAKPKAERNVCRTHHRTALTWRPLPVEYGVGEKSGLRFKAQVTQGRLEECQSDIRDGEAILRTRDLLLELRPTRATLLDEALEHSQRNAMAILQQHRRHIFAKVARKDSEKRKEACLAYVNLLEQAYCGEVAESSWAAVTSALQRVRDLISVSLTRCNARSYNVLLMDHFVMAHLTELPVRDLLWRLAELFDMTATEYNSALWNAYQMLNTPQDYQARFREIDRTIVGIPAPVERRVRLTLHRCRFLQVNASVGTTHVLSVTGGERVRDLAEVSVQIKSEHQVFLSTAVRARVCSDDELFSWNVSRRDEKSPPLCSANFMDQVFRLQLCENTELWVGLLHNGLVMASGKFSLSDCTFNTRGLALLWLRLSGGEAAEAEIKLTLAFLGEKHPHKKALRK</sequence>
<dbReference type="EMBL" id="AUPL01004236">
    <property type="protein sequence ID" value="ESL08069.1"/>
    <property type="molecule type" value="Genomic_DNA"/>
</dbReference>
<feature type="region of interest" description="Disordered" evidence="2">
    <location>
        <begin position="379"/>
        <end position="400"/>
    </location>
</feature>
<keyword evidence="1" id="KW-0175">Coiled coil</keyword>
<proteinExistence type="predicted"/>
<feature type="coiled-coil region" evidence="1">
    <location>
        <begin position="347"/>
        <end position="374"/>
    </location>
</feature>
<accession>A0A061IZI7</accession>
<dbReference type="AlphaFoldDB" id="A0A061IZI7"/>
<name>A0A061IZI7_TRYRA</name>